<gene>
    <name evidence="4" type="ORF">FDO65_15400</name>
</gene>
<sequence length="350" mass="38318">MTDDRIRVVLATPLAPELRSIVTDVDPRVDFLVDDELLPPQRFPGDHTGDPAYRRTEEQERRFFELLAQGDILYGIPDVDAGMLARAVRENPRLQWVQTMAAGGGSTVKDADLTADELDRVVFTTSAGVHGPTLTEFAVFGLLAGAKDLPRLRAQQRRHEWTDRWAMRQLHEMTVLVIGLGGIGADTARVLAAFGTTVIGVRRHPAPVEHVDRVYGIDELPHALSRADGIVITLPGTVETEGLYDAAMIAATKPGAIVVNVGRGTVIDETALLEGLDSGRIGYAALDVTAVEPLPADSPLWDRDDVLISPHTAALSSLEDQRIAELFADNLRRHLDGRPLRNVVDTRHFY</sequence>
<dbReference type="OrthoDB" id="4324715at2"/>
<keyword evidence="5" id="KW-1185">Reference proteome</keyword>
<protein>
    <submittedName>
        <fullName evidence="4">D-2-hydroxyacid dehydrogenase</fullName>
    </submittedName>
</protein>
<dbReference type="Pfam" id="PF02826">
    <property type="entry name" value="2-Hacid_dh_C"/>
    <property type="match status" value="1"/>
</dbReference>
<organism evidence="4 5">
    <name type="scientific">Nakamurella flava</name>
    <dbReference type="NCBI Taxonomy" id="2576308"/>
    <lineage>
        <taxon>Bacteria</taxon>
        <taxon>Bacillati</taxon>
        <taxon>Actinomycetota</taxon>
        <taxon>Actinomycetes</taxon>
        <taxon>Nakamurellales</taxon>
        <taxon>Nakamurellaceae</taxon>
        <taxon>Nakamurella</taxon>
    </lineage>
</organism>
<proteinExistence type="predicted"/>
<dbReference type="GO" id="GO:0051287">
    <property type="term" value="F:NAD binding"/>
    <property type="evidence" value="ECO:0007669"/>
    <property type="project" value="InterPro"/>
</dbReference>
<evidence type="ECO:0000313" key="4">
    <source>
        <dbReference type="EMBL" id="TKV58879.1"/>
    </source>
</evidence>
<dbReference type="Proteomes" id="UP000306985">
    <property type="component" value="Unassembled WGS sequence"/>
</dbReference>
<evidence type="ECO:0000259" key="3">
    <source>
        <dbReference type="Pfam" id="PF02826"/>
    </source>
</evidence>
<dbReference type="RefSeq" id="WP_137450539.1">
    <property type="nucleotide sequence ID" value="NZ_SZZH01000003.1"/>
</dbReference>
<evidence type="ECO:0000313" key="5">
    <source>
        <dbReference type="Proteomes" id="UP000306985"/>
    </source>
</evidence>
<dbReference type="PANTHER" id="PTHR43333:SF1">
    <property type="entry name" value="D-ISOMER SPECIFIC 2-HYDROXYACID DEHYDROGENASE NAD-BINDING DOMAIN-CONTAINING PROTEIN"/>
    <property type="match status" value="1"/>
</dbReference>
<dbReference type="InterPro" id="IPR006140">
    <property type="entry name" value="D-isomer_DH_NAD-bd"/>
</dbReference>
<keyword evidence="2" id="KW-0520">NAD</keyword>
<feature type="domain" description="D-isomer specific 2-hydroxyacid dehydrogenase NAD-binding" evidence="3">
    <location>
        <begin position="142"/>
        <end position="313"/>
    </location>
</feature>
<dbReference type="PROSITE" id="PS00671">
    <property type="entry name" value="D_2_HYDROXYACID_DH_3"/>
    <property type="match status" value="1"/>
</dbReference>
<dbReference type="SUPFAM" id="SSF51735">
    <property type="entry name" value="NAD(P)-binding Rossmann-fold domains"/>
    <property type="match status" value="1"/>
</dbReference>
<name>A0A4U6QFV8_9ACTN</name>
<dbReference type="AlphaFoldDB" id="A0A4U6QFV8"/>
<dbReference type="PANTHER" id="PTHR43333">
    <property type="entry name" value="2-HACID_DH_C DOMAIN-CONTAINING PROTEIN"/>
    <property type="match status" value="1"/>
</dbReference>
<evidence type="ECO:0000256" key="2">
    <source>
        <dbReference type="ARBA" id="ARBA00023027"/>
    </source>
</evidence>
<dbReference type="GO" id="GO:0016616">
    <property type="term" value="F:oxidoreductase activity, acting on the CH-OH group of donors, NAD or NADP as acceptor"/>
    <property type="evidence" value="ECO:0007669"/>
    <property type="project" value="UniProtKB-ARBA"/>
</dbReference>
<dbReference type="InterPro" id="IPR029753">
    <property type="entry name" value="D-isomer_DH_CS"/>
</dbReference>
<dbReference type="CDD" id="cd05300">
    <property type="entry name" value="2-Hacid_dh_1"/>
    <property type="match status" value="1"/>
</dbReference>
<keyword evidence="1" id="KW-0560">Oxidoreductase</keyword>
<dbReference type="InterPro" id="IPR036291">
    <property type="entry name" value="NAD(P)-bd_dom_sf"/>
</dbReference>
<accession>A0A4U6QFV8</accession>
<reference evidence="4 5" key="1">
    <citation type="submission" date="2019-05" db="EMBL/GenBank/DDBJ databases">
        <title>Nakamurella sp. N5BH11, whole genome shotgun sequence.</title>
        <authorList>
            <person name="Tuo L."/>
        </authorList>
    </citation>
    <scope>NUCLEOTIDE SEQUENCE [LARGE SCALE GENOMIC DNA]</scope>
    <source>
        <strain evidence="4 5">N5BH11</strain>
    </source>
</reference>
<evidence type="ECO:0000256" key="1">
    <source>
        <dbReference type="ARBA" id="ARBA00023002"/>
    </source>
</evidence>
<dbReference type="EMBL" id="SZZH01000003">
    <property type="protein sequence ID" value="TKV58879.1"/>
    <property type="molecule type" value="Genomic_DNA"/>
</dbReference>
<dbReference type="Gene3D" id="3.40.50.720">
    <property type="entry name" value="NAD(P)-binding Rossmann-like Domain"/>
    <property type="match status" value="2"/>
</dbReference>
<comment type="caution">
    <text evidence="4">The sequence shown here is derived from an EMBL/GenBank/DDBJ whole genome shotgun (WGS) entry which is preliminary data.</text>
</comment>